<dbReference type="InterPro" id="IPR003593">
    <property type="entry name" value="AAA+_ATPase"/>
</dbReference>
<dbReference type="GO" id="GO:0015833">
    <property type="term" value="P:peptide transport"/>
    <property type="evidence" value="ECO:0007669"/>
    <property type="project" value="InterPro"/>
</dbReference>
<evidence type="ECO:0000256" key="2">
    <source>
        <dbReference type="ARBA" id="ARBA00022448"/>
    </source>
</evidence>
<dbReference type="Pfam" id="PF08352">
    <property type="entry name" value="oligo_HPY"/>
    <property type="match status" value="1"/>
</dbReference>
<keyword evidence="3" id="KW-0547">Nucleotide-binding</keyword>
<organism evidence="6 7">
    <name type="scientific">Bacillus yapensis</name>
    <dbReference type="NCBI Taxonomy" id="2492960"/>
    <lineage>
        <taxon>Bacteria</taxon>
        <taxon>Bacillati</taxon>
        <taxon>Bacillota</taxon>
        <taxon>Bacilli</taxon>
        <taxon>Bacillales</taxon>
        <taxon>Bacillaceae</taxon>
        <taxon>Bacillus</taxon>
    </lineage>
</organism>
<dbReference type="PANTHER" id="PTHR43776:SF7">
    <property type="entry name" value="D,D-DIPEPTIDE TRANSPORT ATP-BINDING PROTEIN DDPF-RELATED"/>
    <property type="match status" value="1"/>
</dbReference>
<comment type="similarity">
    <text evidence="1">Belongs to the ABC transporter superfamily.</text>
</comment>
<dbReference type="Proteomes" id="UP000271374">
    <property type="component" value="Unassembled WGS sequence"/>
</dbReference>
<evidence type="ECO:0000256" key="4">
    <source>
        <dbReference type="ARBA" id="ARBA00022840"/>
    </source>
</evidence>
<dbReference type="OrthoDB" id="9802264at2"/>
<keyword evidence="4 6" id="KW-0067">ATP-binding</keyword>
<evidence type="ECO:0000313" key="7">
    <source>
        <dbReference type="Proteomes" id="UP000271374"/>
    </source>
</evidence>
<protein>
    <submittedName>
        <fullName evidence="6">ATP-binding cassette domain-containing protein</fullName>
    </submittedName>
</protein>
<feature type="domain" description="ABC transporter" evidence="5">
    <location>
        <begin position="7"/>
        <end position="252"/>
    </location>
</feature>
<dbReference type="PROSITE" id="PS50893">
    <property type="entry name" value="ABC_TRANSPORTER_2"/>
    <property type="match status" value="1"/>
</dbReference>
<dbReference type="PROSITE" id="PS00211">
    <property type="entry name" value="ABC_TRANSPORTER_1"/>
    <property type="match status" value="1"/>
</dbReference>
<reference evidence="6 7" key="1">
    <citation type="submission" date="2018-12" db="EMBL/GenBank/DDBJ databases">
        <title>Bacillus yapensis draft genome sequence.</title>
        <authorList>
            <person name="Yu L."/>
            <person name="Xu X."/>
            <person name="Tang X."/>
        </authorList>
    </citation>
    <scope>NUCLEOTIDE SEQUENCE [LARGE SCALE GENOMIC DNA]</scope>
    <source>
        <strain evidence="6 7">XXST-01</strain>
    </source>
</reference>
<evidence type="ECO:0000259" key="5">
    <source>
        <dbReference type="PROSITE" id="PS50893"/>
    </source>
</evidence>
<sequence>MEKQVLLEVKNLKKHFSLSRKTTLKAVDGVSFQIYQGETFGIVGESGCGKSTAGRTIIGLYDQTEGEVIFNGKDVHSLNKHEKFQMQKKMQMIFQDPYASLNPRSTVREIISEPMEVHGLYPNKLERLERVYQLLEDVGLNREHANRYPHEFSGGQRQRIGIARALALDPDFIIADEPISALDVSVQAQVVNLLKKLQEEKGLTYLFIAHDLSMVKQISNRIGVMYLGHLVELTSSSQLYKNPLHPYTKALLSAIPIPDPDIEDKRERIILEGDIPSPIDPPSGCVFRTRCAHAMDVCARVRPEWQEIDSDHFVACHLYSQAENNDAAGPKINLMAKI</sequence>
<name>A0A431W3D4_9BACI</name>
<dbReference type="PANTHER" id="PTHR43776">
    <property type="entry name" value="TRANSPORT ATP-BINDING PROTEIN"/>
    <property type="match status" value="1"/>
</dbReference>
<dbReference type="NCBIfam" id="TIGR01727">
    <property type="entry name" value="oligo_HPY"/>
    <property type="match status" value="1"/>
</dbReference>
<dbReference type="SUPFAM" id="SSF52540">
    <property type="entry name" value="P-loop containing nucleoside triphosphate hydrolases"/>
    <property type="match status" value="1"/>
</dbReference>
<keyword evidence="7" id="KW-1185">Reference proteome</keyword>
<dbReference type="EMBL" id="RXNT01000011">
    <property type="protein sequence ID" value="RTR29934.1"/>
    <property type="molecule type" value="Genomic_DNA"/>
</dbReference>
<gene>
    <name evidence="6" type="ORF">EKG37_13605</name>
</gene>
<dbReference type="InterPro" id="IPR013563">
    <property type="entry name" value="Oligopep_ABC_C"/>
</dbReference>
<dbReference type="CDD" id="cd03257">
    <property type="entry name" value="ABC_NikE_OppD_transporters"/>
    <property type="match status" value="1"/>
</dbReference>
<dbReference type="RefSeq" id="WP_126409210.1">
    <property type="nucleotide sequence ID" value="NZ_RXNT01000011.1"/>
</dbReference>
<dbReference type="Gene3D" id="3.40.50.300">
    <property type="entry name" value="P-loop containing nucleotide triphosphate hydrolases"/>
    <property type="match status" value="1"/>
</dbReference>
<dbReference type="InterPro" id="IPR050319">
    <property type="entry name" value="ABC_transp_ATP-bind"/>
</dbReference>
<dbReference type="GO" id="GO:0055085">
    <property type="term" value="P:transmembrane transport"/>
    <property type="evidence" value="ECO:0007669"/>
    <property type="project" value="UniProtKB-ARBA"/>
</dbReference>
<dbReference type="GO" id="GO:0005524">
    <property type="term" value="F:ATP binding"/>
    <property type="evidence" value="ECO:0007669"/>
    <property type="project" value="UniProtKB-KW"/>
</dbReference>
<dbReference type="FunFam" id="3.40.50.300:FF:000016">
    <property type="entry name" value="Oligopeptide ABC transporter ATP-binding component"/>
    <property type="match status" value="1"/>
</dbReference>
<dbReference type="GO" id="GO:0016887">
    <property type="term" value="F:ATP hydrolysis activity"/>
    <property type="evidence" value="ECO:0007669"/>
    <property type="project" value="InterPro"/>
</dbReference>
<dbReference type="InterPro" id="IPR027417">
    <property type="entry name" value="P-loop_NTPase"/>
</dbReference>
<comment type="caution">
    <text evidence="6">The sequence shown here is derived from an EMBL/GenBank/DDBJ whole genome shotgun (WGS) entry which is preliminary data.</text>
</comment>
<dbReference type="InterPro" id="IPR003439">
    <property type="entry name" value="ABC_transporter-like_ATP-bd"/>
</dbReference>
<evidence type="ECO:0000256" key="3">
    <source>
        <dbReference type="ARBA" id="ARBA00022741"/>
    </source>
</evidence>
<dbReference type="SMART" id="SM00382">
    <property type="entry name" value="AAA"/>
    <property type="match status" value="1"/>
</dbReference>
<proteinExistence type="inferred from homology"/>
<dbReference type="AlphaFoldDB" id="A0A431W3D4"/>
<keyword evidence="2" id="KW-0813">Transport</keyword>
<evidence type="ECO:0000256" key="1">
    <source>
        <dbReference type="ARBA" id="ARBA00005417"/>
    </source>
</evidence>
<evidence type="ECO:0000313" key="6">
    <source>
        <dbReference type="EMBL" id="RTR29934.1"/>
    </source>
</evidence>
<dbReference type="Pfam" id="PF00005">
    <property type="entry name" value="ABC_tran"/>
    <property type="match status" value="1"/>
</dbReference>
<dbReference type="InterPro" id="IPR017871">
    <property type="entry name" value="ABC_transporter-like_CS"/>
</dbReference>
<accession>A0A431W3D4</accession>